<keyword evidence="2" id="KW-0812">Transmembrane</keyword>
<keyword evidence="4" id="KW-1185">Reference proteome</keyword>
<gene>
    <name evidence="3" type="ORF">EPD60_07490</name>
</gene>
<dbReference type="RefSeq" id="WP_131448433.1">
    <property type="nucleotide sequence ID" value="NZ_SJZI01000011.1"/>
</dbReference>
<organism evidence="3 4">
    <name type="scientific">Flaviaesturariibacter flavus</name>
    <dbReference type="NCBI Taxonomy" id="2502780"/>
    <lineage>
        <taxon>Bacteria</taxon>
        <taxon>Pseudomonadati</taxon>
        <taxon>Bacteroidota</taxon>
        <taxon>Chitinophagia</taxon>
        <taxon>Chitinophagales</taxon>
        <taxon>Chitinophagaceae</taxon>
        <taxon>Flaviaestuariibacter</taxon>
    </lineage>
</organism>
<evidence type="ECO:0000256" key="1">
    <source>
        <dbReference type="SAM" id="MobiDB-lite"/>
    </source>
</evidence>
<keyword evidence="2" id="KW-1133">Transmembrane helix</keyword>
<feature type="region of interest" description="Disordered" evidence="1">
    <location>
        <begin position="84"/>
        <end position="103"/>
    </location>
</feature>
<proteinExistence type="predicted"/>
<evidence type="ECO:0000256" key="2">
    <source>
        <dbReference type="SAM" id="Phobius"/>
    </source>
</evidence>
<protein>
    <submittedName>
        <fullName evidence="3">Uncharacterized protein</fullName>
    </submittedName>
</protein>
<sequence length="103" mass="11276">MLNPRSAPFTPDELIRLPRWRIGKPIALPVQPIIVPIPVAPAPEVAAIAEKVAKAPSSKHRGLLIGLAIIIVVGCTIIYCQHQQQKNKEDNDQETQDVNNSVD</sequence>
<feature type="transmembrane region" description="Helical" evidence="2">
    <location>
        <begin position="62"/>
        <end position="80"/>
    </location>
</feature>
<keyword evidence="2" id="KW-0472">Membrane</keyword>
<accession>A0A4R1BH36</accession>
<name>A0A4R1BH36_9BACT</name>
<dbReference type="EMBL" id="SJZI01000011">
    <property type="protein sequence ID" value="TCJ16576.1"/>
    <property type="molecule type" value="Genomic_DNA"/>
</dbReference>
<evidence type="ECO:0000313" key="4">
    <source>
        <dbReference type="Proteomes" id="UP000295334"/>
    </source>
</evidence>
<reference evidence="3 4" key="1">
    <citation type="submission" date="2019-03" db="EMBL/GenBank/DDBJ databases">
        <authorList>
            <person name="Kim M.K.M."/>
        </authorList>
    </citation>
    <scope>NUCLEOTIDE SEQUENCE [LARGE SCALE GENOMIC DNA]</scope>
    <source>
        <strain evidence="3 4">17J68-12</strain>
    </source>
</reference>
<evidence type="ECO:0000313" key="3">
    <source>
        <dbReference type="EMBL" id="TCJ16576.1"/>
    </source>
</evidence>
<dbReference type="Proteomes" id="UP000295334">
    <property type="component" value="Unassembled WGS sequence"/>
</dbReference>
<comment type="caution">
    <text evidence="3">The sequence shown here is derived from an EMBL/GenBank/DDBJ whole genome shotgun (WGS) entry which is preliminary data.</text>
</comment>
<dbReference type="AlphaFoldDB" id="A0A4R1BH36"/>